<feature type="domain" description="URB1 C-terminal" evidence="2">
    <location>
        <begin position="1600"/>
        <end position="1789"/>
    </location>
</feature>
<dbReference type="GO" id="GO:0000466">
    <property type="term" value="P:maturation of 5.8S rRNA from tricistronic rRNA transcript (SSU-rRNA, 5.8S rRNA, LSU-rRNA)"/>
    <property type="evidence" value="ECO:0007669"/>
    <property type="project" value="TreeGrafter"/>
</dbReference>
<protein>
    <submittedName>
        <fullName evidence="4">URB1 ribosome biosis homolog</fullName>
    </submittedName>
</protein>
<gene>
    <name evidence="4" type="primary">URB1</name>
</gene>
<dbReference type="SUPFAM" id="SSF48371">
    <property type="entry name" value="ARM repeat"/>
    <property type="match status" value="1"/>
</dbReference>
<evidence type="ECO:0000259" key="2">
    <source>
        <dbReference type="Pfam" id="PF16201"/>
    </source>
</evidence>
<dbReference type="GO" id="GO:0000463">
    <property type="term" value="P:maturation of LSU-rRNA from tricistronic rRNA transcript (SSU-rRNA, 5.8S rRNA, LSU-rRNA)"/>
    <property type="evidence" value="ECO:0007669"/>
    <property type="project" value="TreeGrafter"/>
</dbReference>
<dbReference type="InterPro" id="IPR021714">
    <property type="entry name" value="URB1_N"/>
</dbReference>
<evidence type="ECO:0000313" key="5">
    <source>
        <dbReference type="Proteomes" id="UP000472272"/>
    </source>
</evidence>
<feature type="domain" description="URB1 N-terminal" evidence="1">
    <location>
        <begin position="52"/>
        <end position="366"/>
    </location>
</feature>
<accession>A0A670I5E9</accession>
<dbReference type="Ensembl" id="ENSPMRT00000007414.1">
    <property type="protein sequence ID" value="ENSPMRP00000006929.1"/>
    <property type="gene ID" value="ENSPMRG00000004133.1"/>
</dbReference>
<dbReference type="Pfam" id="PF26140">
    <property type="entry name" value="HEAT_URB1"/>
    <property type="match status" value="1"/>
</dbReference>
<reference evidence="4 5" key="1">
    <citation type="journal article" date="2019" name="Proc. Natl. Acad. Sci. U.S.A.">
        <title>Regulatory changes in pterin and carotenoid genes underlie balanced color polymorphisms in the wall lizard.</title>
        <authorList>
            <person name="Andrade P."/>
            <person name="Pinho C."/>
            <person name="Perez I de Lanuza G."/>
            <person name="Afonso S."/>
            <person name="Brejcha J."/>
            <person name="Rubin C.J."/>
            <person name="Wallerman O."/>
            <person name="Pereira P."/>
            <person name="Sabatino S.J."/>
            <person name="Bellati A."/>
            <person name="Pellitteri-Rosa D."/>
            <person name="Bosakova Z."/>
            <person name="Bunikis I."/>
            <person name="Carretero M.A."/>
            <person name="Feiner N."/>
            <person name="Marsik P."/>
            <person name="Pauperio F."/>
            <person name="Salvi D."/>
            <person name="Soler L."/>
            <person name="While G.M."/>
            <person name="Uller T."/>
            <person name="Font E."/>
            <person name="Andersson L."/>
            <person name="Carneiro M."/>
        </authorList>
    </citation>
    <scope>NUCLEOTIDE SEQUENCE</scope>
</reference>
<evidence type="ECO:0000259" key="3">
    <source>
        <dbReference type="Pfam" id="PF26140"/>
    </source>
</evidence>
<dbReference type="Proteomes" id="UP000472272">
    <property type="component" value="Chromosome 4"/>
</dbReference>
<dbReference type="PANTHER" id="PTHR13500:SF0">
    <property type="entry name" value="NUCLEOLAR PRE-RIBOSOMAL-ASSOCIATED PROTEIN 1"/>
    <property type="match status" value="1"/>
</dbReference>
<evidence type="ECO:0000313" key="4">
    <source>
        <dbReference type="Ensembl" id="ENSPMRP00000006929.1"/>
    </source>
</evidence>
<dbReference type="GO" id="GO:0005730">
    <property type="term" value="C:nucleolus"/>
    <property type="evidence" value="ECO:0007669"/>
    <property type="project" value="TreeGrafter"/>
</dbReference>
<feature type="domain" description="URB1 central HEAT repeat" evidence="3">
    <location>
        <begin position="579"/>
        <end position="688"/>
    </location>
</feature>
<sequence length="2209" mass="251842">MSPGRECHGVELDDPHGPFQLCLETFISRAKSLPSAEQYDVVEGYIKVSVECAEILKLLDGERRPESEMLLIFQALESILLRTASDLSHFSVVGMNIVKKLINSYMRLIYAALYSESHRLSRQCLILLSAMVSQGPDAARDVYSHFDFNNKFLPSLVKRRDYKGKPDVRMAYIQYAVSFLIAGDNTILVHVLELKDFIPDIFRTGLKEDRISTVSLLLSTLATKVVHNKNLSKTQKVRFFTVEVLNHIASLYRWNGITDVSTEDVVDPEEAGKILVRKLVHNFLLDLCCSLKHGINFYDPSLGTSGRGGNLVLLRFLVNLKTAAEDEMVADLAVNIFKVCPDLLNRYFKESQYSFVPRLKSAWLDNMKLLRKIYEAQPEISPAFKTTEFVPFPRLLSMVMVTTIPAVCNKVMFTQGLNIANKTVKHTIFSLISTVLKRALKNIEHCLNETLWEKSEIYTPSMMQEFVQQYREALGKLLPDMTTIVAVWQSLLKQEKGQDGQKGSGSDDAETTLLKAVLLHVICLYQQAVPHLVAQSNFDFSKLIKGIITEKGLRQEIPPVLQYHIIKVALELPANKFSWFKMQDEAEKVSGERSVFYLLMKMFVTSNHLHLKTSTKKLIIKVLHDSGVFEYTWKELELWLEHLDNTAEGKKEAVIQFLERILVKLVTNPYPYTDKAADLVQEASILQVNLFKQDVDNASIPISHIDDVLDMIDVIVEGNEGLNEEIGSTLNEDMIVSTFPFSAVVPAALEARNKLLLEADGNARESIVEYLITVFTDLLHSQRDPLALCLLFQLYDKELQTVSPQLCQFNHYYSLWIPEQAKETLVSKQGRSEYVDDCLLPDSSFSSLLKNAYQKGVAILLEEGFEEKLRKAISQLQPQQFLLASKHVLLCLKTTVENFNSFGKNVGLSLLTLFVDLLKSLLHRGDAIELCGQQKEKNTQTESDLFVDAECLMAPSPLQILEEVLPLVFKHPTLENWFLAVEQRSLPPHSLSPVKVKLLAAHLNRGILELLKVGCPMLQARNQLDTLSRYFEAVTKTVLEELHAGRKDVCKLHPKRSQQVEALQELQLYMDTQQLKEVTLAMLQLPKAMLASKTAESISGKETYLSTYGETLVQLLTDSYQRGSLKGDLFLSREHIQGMGTLLSTAVTEELEKVFLHAIQKEPVFAQAVGVDVQLSCLKHSTKTSLSIVAVLIRYSPTHLLQFELWCLKPGTGKLLRKDVDLFLPLVNAYLDCREQHTLSHLSEGNHVSSAVTSILRETLWPQLLGSLLNSGSSQPFAEHLVDMNTKATISLLFSNLSSWVIADAISRALESSAEKLHSWRKRLLVACMKWLILTYSSNREQEARSEIESAMLLRLEKLLNSVTEVAPEDWHSFVKMGLKYRYKDQGFLKTLNAAINLLYQKGIPAAQRLVKLLVLYMMITQHSLFLPTMLRSQEEALVDILLTLVKLCPAVCESNHFAVLLGAYGATLSITDQKILQLLKLYEKNGLSLVNFRILLWGPAAVEHHKTCKSLGRSLWQQPSMEEILCLLDREMMMRTILHFPQHRHLLSTEEEQMLLSKGKSEVALQDLYDPCFLLHLFSELLRPECVVAYHKFVDVNALGLAVAALSSYDSNMRAAAYYVLSSFRSHLEGARFREQKQLAYLMDVVQNGIRQPNLRFTFPLALYVSRVAHQMLKPEEHMYTKLNKFLLSHQYLDLKKVPGFFQLFYSFDSEHKMEREWILAIIGEGLKDKHCYELYDYQRIFHVILSFFHSPLCDESSQHQILEILQNAAYITKAAYQLIRDHSLLTWIISVLDRRFLESKMLSSVISLVHTLWVTNLGDKQKSLGTPDTKELLENQRFLPLQLVSEFLHILLMLLKHIRTNLDSAILIQFFSTLSSVLEYRVVVFEAFRQMGRFTVNEHVLSNKDVLLLLHKWSIIGKDVELQDVLQIFAQQYQMKELLKNIKDKKKTQAPFRTSSRLVRKKNEIETEGETASERGEKYLEECRSVLRSVLFHWEPVFLNIPAKHSKEHNGDDNPGLTCKIAYLVFRWLVKSLLDSSFNVQNVLLTFKWFEKSALQNSTLVDEILKDSTLKSGIFKLYSTVYNACEEKAMELNDLSLLNGIMLHLLDSQNLTKNAFHETVERFCLSAVTEEERTKKGASIFLTSVYIGDLWLGAKQPDTFITHVKLIHGTANGKQKNDDQRTWEHEAIASLCKDIYPFLIHHPVFQS</sequence>
<dbReference type="InterPro" id="IPR032436">
    <property type="entry name" value="URB1_C"/>
</dbReference>
<dbReference type="InterPro" id="IPR039844">
    <property type="entry name" value="URB1"/>
</dbReference>
<reference evidence="4" key="3">
    <citation type="submission" date="2025-09" db="UniProtKB">
        <authorList>
            <consortium name="Ensembl"/>
        </authorList>
    </citation>
    <scope>IDENTIFICATION</scope>
</reference>
<proteinExistence type="predicted"/>
<dbReference type="Pfam" id="PF16201">
    <property type="entry name" value="NopRA1"/>
    <property type="match status" value="1"/>
</dbReference>
<organism evidence="4 5">
    <name type="scientific">Podarcis muralis</name>
    <name type="common">Wall lizard</name>
    <name type="synonym">Lacerta muralis</name>
    <dbReference type="NCBI Taxonomy" id="64176"/>
    <lineage>
        <taxon>Eukaryota</taxon>
        <taxon>Metazoa</taxon>
        <taxon>Chordata</taxon>
        <taxon>Craniata</taxon>
        <taxon>Vertebrata</taxon>
        <taxon>Euteleostomi</taxon>
        <taxon>Lepidosauria</taxon>
        <taxon>Squamata</taxon>
        <taxon>Bifurcata</taxon>
        <taxon>Unidentata</taxon>
        <taxon>Episquamata</taxon>
        <taxon>Laterata</taxon>
        <taxon>Lacertibaenia</taxon>
        <taxon>Lacertidae</taxon>
        <taxon>Podarcis</taxon>
    </lineage>
</organism>
<dbReference type="PANTHER" id="PTHR13500">
    <property type="entry name" value="NUCLEOLAR PRERIBOSOMAL-ASSOCIATED PROTEIN 1"/>
    <property type="match status" value="1"/>
</dbReference>
<dbReference type="GeneTree" id="ENSGT00390000014210"/>
<evidence type="ECO:0000259" key="1">
    <source>
        <dbReference type="Pfam" id="PF11707"/>
    </source>
</evidence>
<dbReference type="InterPro" id="IPR059018">
    <property type="entry name" value="HEAT_URB1"/>
</dbReference>
<dbReference type="InterPro" id="IPR016024">
    <property type="entry name" value="ARM-type_fold"/>
</dbReference>
<reference evidence="4" key="2">
    <citation type="submission" date="2025-08" db="UniProtKB">
        <authorList>
            <consortium name="Ensembl"/>
        </authorList>
    </citation>
    <scope>IDENTIFICATION</scope>
</reference>
<dbReference type="Pfam" id="PF11707">
    <property type="entry name" value="Npa1"/>
    <property type="match status" value="1"/>
</dbReference>
<keyword evidence="5" id="KW-1185">Reference proteome</keyword>
<name>A0A670I5E9_PODMU</name>